<evidence type="ECO:0000313" key="6">
    <source>
        <dbReference type="Proteomes" id="UP000198716"/>
    </source>
</evidence>
<evidence type="ECO:0000256" key="2">
    <source>
        <dbReference type="SAM" id="MobiDB-lite"/>
    </source>
</evidence>
<feature type="compositionally biased region" description="Basic and acidic residues" evidence="2">
    <location>
        <begin position="1"/>
        <end position="13"/>
    </location>
</feature>
<keyword evidence="6" id="KW-1185">Reference proteome</keyword>
<dbReference type="NCBIfam" id="TIGR00350">
    <property type="entry name" value="lytR_cpsA_psr"/>
    <property type="match status" value="1"/>
</dbReference>
<feature type="region of interest" description="Disordered" evidence="2">
    <location>
        <begin position="414"/>
        <end position="492"/>
    </location>
</feature>
<evidence type="ECO:0000256" key="3">
    <source>
        <dbReference type="SAM" id="Phobius"/>
    </source>
</evidence>
<dbReference type="InterPro" id="IPR004474">
    <property type="entry name" value="LytR_CpsA_psr"/>
</dbReference>
<feature type="transmembrane region" description="Helical" evidence="3">
    <location>
        <begin position="82"/>
        <end position="104"/>
    </location>
</feature>
<organism evidence="5 6">
    <name type="scientific">Actinopolyspora alba</name>
    <dbReference type="NCBI Taxonomy" id="673379"/>
    <lineage>
        <taxon>Bacteria</taxon>
        <taxon>Bacillati</taxon>
        <taxon>Actinomycetota</taxon>
        <taxon>Actinomycetes</taxon>
        <taxon>Actinopolysporales</taxon>
        <taxon>Actinopolysporaceae</taxon>
        <taxon>Actinopolyspora</taxon>
        <taxon>Actinopolyspora alba group</taxon>
    </lineage>
</organism>
<keyword evidence="3" id="KW-0812">Transmembrane</keyword>
<evidence type="ECO:0000256" key="1">
    <source>
        <dbReference type="ARBA" id="ARBA00006068"/>
    </source>
</evidence>
<feature type="domain" description="Cell envelope-related transcriptional attenuator" evidence="4">
    <location>
        <begin position="163"/>
        <end position="332"/>
    </location>
</feature>
<dbReference type="Proteomes" id="UP000198716">
    <property type="component" value="Unassembled WGS sequence"/>
</dbReference>
<dbReference type="PANTHER" id="PTHR33392:SF6">
    <property type="entry name" value="POLYISOPRENYL-TEICHOIC ACID--PEPTIDOGLYCAN TEICHOIC ACID TRANSFERASE TAGU"/>
    <property type="match status" value="1"/>
</dbReference>
<keyword evidence="3" id="KW-1133">Transmembrane helix</keyword>
<keyword evidence="3" id="KW-0472">Membrane</keyword>
<gene>
    <name evidence="5" type="ORF">SAMN04487819_11064</name>
</gene>
<comment type="similarity">
    <text evidence="1">Belongs to the LytR/CpsA/Psr (LCP) family.</text>
</comment>
<dbReference type="InterPro" id="IPR050922">
    <property type="entry name" value="LytR/CpsA/Psr_CW_biosynth"/>
</dbReference>
<dbReference type="Gene3D" id="3.40.630.190">
    <property type="entry name" value="LCP protein"/>
    <property type="match status" value="1"/>
</dbReference>
<feature type="compositionally biased region" description="Acidic residues" evidence="2">
    <location>
        <begin position="14"/>
        <end position="43"/>
    </location>
</feature>
<dbReference type="AlphaFoldDB" id="A0A1I1Z8K0"/>
<dbReference type="Pfam" id="PF03816">
    <property type="entry name" value="LytR_cpsA_psr"/>
    <property type="match status" value="1"/>
</dbReference>
<feature type="compositionally biased region" description="Polar residues" evidence="2">
    <location>
        <begin position="418"/>
        <end position="452"/>
    </location>
</feature>
<dbReference type="PANTHER" id="PTHR33392">
    <property type="entry name" value="POLYISOPRENYL-TEICHOIC ACID--PEPTIDOGLYCAN TEICHOIC ACID TRANSFERASE TAGU"/>
    <property type="match status" value="1"/>
</dbReference>
<name>A0A1I1Z8K0_9ACTN</name>
<dbReference type="EMBL" id="FOMZ01000010">
    <property type="protein sequence ID" value="SFE26660.1"/>
    <property type="molecule type" value="Genomic_DNA"/>
</dbReference>
<accession>A0A1I1Z8K0</accession>
<reference evidence="6" key="1">
    <citation type="submission" date="2016-10" db="EMBL/GenBank/DDBJ databases">
        <authorList>
            <person name="Varghese N."/>
            <person name="Submissions S."/>
        </authorList>
    </citation>
    <scope>NUCLEOTIDE SEQUENCE [LARGE SCALE GENOMIC DNA]</scope>
    <source>
        <strain evidence="6">DSM 45004</strain>
    </source>
</reference>
<feature type="region of interest" description="Disordered" evidence="2">
    <location>
        <begin position="1"/>
        <end position="67"/>
    </location>
</feature>
<protein>
    <submittedName>
        <fullName evidence="5">Transcriptional attenuator, LytR family</fullName>
    </submittedName>
</protein>
<evidence type="ECO:0000313" key="5">
    <source>
        <dbReference type="EMBL" id="SFE26660.1"/>
    </source>
</evidence>
<evidence type="ECO:0000259" key="4">
    <source>
        <dbReference type="Pfam" id="PF03816"/>
    </source>
</evidence>
<dbReference type="RefSeq" id="WP_092928114.1">
    <property type="nucleotide sequence ID" value="NZ_FOMZ01000010.1"/>
</dbReference>
<feature type="compositionally biased region" description="Basic and acidic residues" evidence="2">
    <location>
        <begin position="466"/>
        <end position="484"/>
    </location>
</feature>
<proteinExistence type="inferred from homology"/>
<sequence>MDEPDTHATSSEEPRDEDAAAGDAESDSELPENEAESISDNDGEAAASHVPEAVTSVGETATAGGRGSRVLRGTVRITMRSLLVLASVVTLAGTGLGWAALGMLENQSNKVDLRTGDSTRRMPADTATDILLVGSDSRTDAQGNPLPDEVLDMLRTESASGLNTDTIILLRVPDDGTASTAISIPRDTAVQRSGEARKINGIYGLTKTAREDELRATGDHTAAEIEKLSKRAGIRALTSAVESLTGVGVDHYAEVNLLGFYEVTKALGGVRVCLKRATSDENSGAEFPAGEQTISGGDALAFVRQRHGLPNGDLDRIVRQQVFMAAVADKVLSSGTLTDTGKLRDLMDAARKSVVLDSDWRVLDFVRRMQSLASGDIGFVTIPVEDTTARNSAGRSIVSVDEERVHEFVAGFGHDVAGTTSDPNNGSPGASSQPGSTQHQPGSSQSRPGSTEPTHRMTGEPLVRLDGVRAARTARAEATQREITAEGIPCVH</sequence>